<reference evidence="2 3" key="1">
    <citation type="submission" date="2018-02" db="EMBL/GenBank/DDBJ databases">
        <title>The genomes of Aspergillus section Nigri reveals drivers in fungal speciation.</title>
        <authorList>
            <consortium name="DOE Joint Genome Institute"/>
            <person name="Vesth T.C."/>
            <person name="Nybo J."/>
            <person name="Theobald S."/>
            <person name="Brandl J."/>
            <person name="Frisvad J.C."/>
            <person name="Nielsen K.F."/>
            <person name="Lyhne E.K."/>
            <person name="Kogle M.E."/>
            <person name="Kuo A."/>
            <person name="Riley R."/>
            <person name="Clum A."/>
            <person name="Nolan M."/>
            <person name="Lipzen A."/>
            <person name="Salamov A."/>
            <person name="Henrissat B."/>
            <person name="Wiebenga A."/>
            <person name="De vries R.P."/>
            <person name="Grigoriev I.V."/>
            <person name="Mortensen U.H."/>
            <person name="Andersen M.R."/>
            <person name="Baker S.E."/>
        </authorList>
    </citation>
    <scope>NUCLEOTIDE SEQUENCE [LARGE SCALE GENOMIC DNA]</scope>
    <source>
        <strain evidence="2 3">CBS 121057</strain>
    </source>
</reference>
<dbReference type="EMBL" id="KZ826389">
    <property type="protein sequence ID" value="PYI02816.1"/>
    <property type="molecule type" value="Genomic_DNA"/>
</dbReference>
<protein>
    <submittedName>
        <fullName evidence="2">Uncharacterized protein</fullName>
    </submittedName>
</protein>
<dbReference type="VEuPathDB" id="FungiDB:BO78DRAFT_400326"/>
<organism evidence="2 3">
    <name type="scientific">Aspergillus sclerotiicarbonarius (strain CBS 121057 / IBT 28362)</name>
    <dbReference type="NCBI Taxonomy" id="1448318"/>
    <lineage>
        <taxon>Eukaryota</taxon>
        <taxon>Fungi</taxon>
        <taxon>Dikarya</taxon>
        <taxon>Ascomycota</taxon>
        <taxon>Pezizomycotina</taxon>
        <taxon>Eurotiomycetes</taxon>
        <taxon>Eurotiomycetidae</taxon>
        <taxon>Eurotiales</taxon>
        <taxon>Aspergillaceae</taxon>
        <taxon>Aspergillus</taxon>
        <taxon>Aspergillus subgen. Circumdati</taxon>
    </lineage>
</organism>
<dbReference type="Proteomes" id="UP000248423">
    <property type="component" value="Unassembled WGS sequence"/>
</dbReference>
<evidence type="ECO:0000256" key="1">
    <source>
        <dbReference type="SAM" id="SignalP"/>
    </source>
</evidence>
<keyword evidence="1" id="KW-0732">Signal</keyword>
<proteinExistence type="predicted"/>
<feature type="chain" id="PRO_5016467093" evidence="1">
    <location>
        <begin position="19"/>
        <end position="81"/>
    </location>
</feature>
<accession>A0A319DYF1</accession>
<name>A0A319DYF1_ASPSB</name>
<evidence type="ECO:0000313" key="2">
    <source>
        <dbReference type="EMBL" id="PYI02816.1"/>
    </source>
</evidence>
<gene>
    <name evidence="2" type="ORF">BO78DRAFT_400326</name>
</gene>
<dbReference type="AlphaFoldDB" id="A0A319DYF1"/>
<dbReference type="OrthoDB" id="4501070at2759"/>
<feature type="signal peptide" evidence="1">
    <location>
        <begin position="1"/>
        <end position="18"/>
    </location>
</feature>
<evidence type="ECO:0000313" key="3">
    <source>
        <dbReference type="Proteomes" id="UP000248423"/>
    </source>
</evidence>
<sequence length="81" mass="9287">MLTLAVVALVLYLAHLSGQRHDAAAVPPPQFDPDSYQYRLVAAMHQHGLRYKDIVPTPVEELSQERKKHKNLDEMFTSTDW</sequence>
<keyword evidence="3" id="KW-1185">Reference proteome</keyword>